<dbReference type="InterPro" id="IPR036179">
    <property type="entry name" value="Ig-like_dom_sf"/>
</dbReference>
<sequence>MLTLWTLCFLQTSSQGRHSVRISGLSTIDFRAGFSRKPTMDFKMTSSRPVQGIPTHILLNTTGLSPPAHADRLELLSITGAVAKTLPILSYPERQPAGLYNITDFIPPDDAFFLRVTGYDRDGYLFQRVSSVSFSSIVPDAPKVVMPAATPGYYLHGGAISCLVDSLVPYTVRFTRDGRRLGVDQLFRESGSASWEIPQVTQKDEGYYECIAISSAGTGRARTFLDVSGEGQAPPRYLVLTLHCPPCCFNCADPDARKRPFDVDHLGRVRSVSDSFPEPPPAVTAGANVTAAPGAGAVLTCGVVSTVRFNLTWLRGGQDLTRDPRDPSRVRTAPADLSLELSAVTPEHAGWYQCVAANEGGVATARVYLTVQGQRLACRSLAVSSHRLLLRRPRLWMLDQNQMERRVEANLHCFPGVPGVPPQSRLEDGTGEIWRHPPSPPPLVLRRSVRHKQRTCPTGRRAFFCRRSGGRSGQMSETRRAVAPAAASPDPNGQWKHLVEDQVGSEPLGRWFFKICHVAAGHLESRIKLAQKNRTVELEIRLTHFGSKCNSGHLANGGYITQDKSCS</sequence>
<dbReference type="InterPro" id="IPR003599">
    <property type="entry name" value="Ig_sub"/>
</dbReference>
<dbReference type="SUPFAM" id="SSF48726">
    <property type="entry name" value="Immunoglobulin"/>
    <property type="match status" value="2"/>
</dbReference>
<evidence type="ECO:0000256" key="2">
    <source>
        <dbReference type="ARBA" id="ARBA00022490"/>
    </source>
</evidence>
<evidence type="ECO:0000256" key="3">
    <source>
        <dbReference type="ARBA" id="ARBA00022692"/>
    </source>
</evidence>
<evidence type="ECO:0000256" key="12">
    <source>
        <dbReference type="SAM" id="SignalP"/>
    </source>
</evidence>
<dbReference type="Proteomes" id="UP001174136">
    <property type="component" value="Unassembled WGS sequence"/>
</dbReference>
<evidence type="ECO:0000256" key="6">
    <source>
        <dbReference type="ARBA" id="ARBA00023136"/>
    </source>
</evidence>
<dbReference type="Gene3D" id="2.60.40.10">
    <property type="entry name" value="Immunoglobulins"/>
    <property type="match status" value="2"/>
</dbReference>
<evidence type="ECO:0000256" key="7">
    <source>
        <dbReference type="ARBA" id="ARBA00023157"/>
    </source>
</evidence>
<feature type="chain" id="PRO_5041439893" evidence="12">
    <location>
        <begin position="17"/>
        <end position="567"/>
    </location>
</feature>
<dbReference type="PROSITE" id="PS50835">
    <property type="entry name" value="IG_LIKE"/>
    <property type="match status" value="2"/>
</dbReference>
<keyword evidence="15" id="KW-1185">Reference proteome</keyword>
<evidence type="ECO:0000256" key="5">
    <source>
        <dbReference type="ARBA" id="ARBA00022989"/>
    </source>
</evidence>
<evidence type="ECO:0000256" key="9">
    <source>
        <dbReference type="ARBA" id="ARBA00023306"/>
    </source>
</evidence>
<feature type="domain" description="Ig-like" evidence="13">
    <location>
        <begin position="142"/>
        <end position="228"/>
    </location>
</feature>
<keyword evidence="8" id="KW-0325">Glycoprotein</keyword>
<evidence type="ECO:0000256" key="11">
    <source>
        <dbReference type="ARBA" id="ARBA00046288"/>
    </source>
</evidence>
<dbReference type="CDD" id="cd00096">
    <property type="entry name" value="Ig"/>
    <property type="match status" value="2"/>
</dbReference>
<protein>
    <submittedName>
        <fullName evidence="14">Hemicentin-1</fullName>
    </submittedName>
</protein>
<keyword evidence="3" id="KW-0812">Transmembrane</keyword>
<dbReference type="GO" id="GO:0012505">
    <property type="term" value="C:endomembrane system"/>
    <property type="evidence" value="ECO:0007669"/>
    <property type="project" value="UniProtKB-SubCell"/>
</dbReference>
<dbReference type="SMART" id="SM00409">
    <property type="entry name" value="IG"/>
    <property type="match status" value="2"/>
</dbReference>
<evidence type="ECO:0000256" key="4">
    <source>
        <dbReference type="ARBA" id="ARBA00022729"/>
    </source>
</evidence>
<proteinExistence type="predicted"/>
<name>A0AA47MJY3_MERPO</name>
<dbReference type="SMART" id="SM00408">
    <property type="entry name" value="IGc2"/>
    <property type="match status" value="2"/>
</dbReference>
<keyword evidence="7" id="KW-1015">Disulfide bond</keyword>
<feature type="domain" description="Ig-like" evidence="13">
    <location>
        <begin position="280"/>
        <end position="370"/>
    </location>
</feature>
<dbReference type="InterPro" id="IPR013783">
    <property type="entry name" value="Ig-like_fold"/>
</dbReference>
<accession>A0AA47MJY3</accession>
<organism evidence="14 15">
    <name type="scientific">Merluccius polli</name>
    <name type="common">Benguela hake</name>
    <name type="synonym">Merluccius cadenati</name>
    <dbReference type="NCBI Taxonomy" id="89951"/>
    <lineage>
        <taxon>Eukaryota</taxon>
        <taxon>Metazoa</taxon>
        <taxon>Chordata</taxon>
        <taxon>Craniata</taxon>
        <taxon>Vertebrata</taxon>
        <taxon>Euteleostomi</taxon>
        <taxon>Actinopterygii</taxon>
        <taxon>Neopterygii</taxon>
        <taxon>Teleostei</taxon>
        <taxon>Neoteleostei</taxon>
        <taxon>Acanthomorphata</taxon>
        <taxon>Zeiogadaria</taxon>
        <taxon>Gadariae</taxon>
        <taxon>Gadiformes</taxon>
        <taxon>Gadoidei</taxon>
        <taxon>Merlucciidae</taxon>
        <taxon>Merluccius</taxon>
    </lineage>
</organism>
<keyword evidence="4 12" id="KW-0732">Signal</keyword>
<dbReference type="FunFam" id="2.60.40.10:FF:001139">
    <property type="entry name" value="Hemicentin 1"/>
    <property type="match status" value="1"/>
</dbReference>
<evidence type="ECO:0000256" key="1">
    <source>
        <dbReference type="ARBA" id="ARBA00004496"/>
    </source>
</evidence>
<evidence type="ECO:0000259" key="13">
    <source>
        <dbReference type="PROSITE" id="PS50835"/>
    </source>
</evidence>
<dbReference type="Pfam" id="PF07679">
    <property type="entry name" value="I-set"/>
    <property type="match status" value="1"/>
</dbReference>
<keyword evidence="6" id="KW-0472">Membrane</keyword>
<evidence type="ECO:0000256" key="10">
    <source>
        <dbReference type="ARBA" id="ARBA00023319"/>
    </source>
</evidence>
<keyword evidence="9" id="KW-0131">Cell cycle</keyword>
<keyword evidence="2" id="KW-0963">Cytoplasm</keyword>
<gene>
    <name evidence="14" type="primary">Hmcn1_4</name>
    <name evidence="14" type="ORF">N1851_021421</name>
</gene>
<dbReference type="PANTHER" id="PTHR44888">
    <property type="entry name" value="HEPACAM FAMILY MEMBER 2-RELATED"/>
    <property type="match status" value="1"/>
</dbReference>
<keyword evidence="5" id="KW-1133">Transmembrane helix</keyword>
<dbReference type="InterPro" id="IPR003598">
    <property type="entry name" value="Ig_sub2"/>
</dbReference>
<dbReference type="PANTHER" id="PTHR44888:SF3">
    <property type="entry name" value="HEMICENTIN 2"/>
    <property type="match status" value="1"/>
</dbReference>
<dbReference type="InterPro" id="IPR013098">
    <property type="entry name" value="Ig_I-set"/>
</dbReference>
<comment type="subcellular location">
    <subcellularLocation>
        <location evidence="1">Cytoplasm</location>
    </subcellularLocation>
    <subcellularLocation>
        <location evidence="11">Endomembrane system</location>
        <topology evidence="11">Single-pass type I membrane protein</topology>
    </subcellularLocation>
</comment>
<dbReference type="GO" id="GO:0005737">
    <property type="term" value="C:cytoplasm"/>
    <property type="evidence" value="ECO:0007669"/>
    <property type="project" value="UniProtKB-SubCell"/>
</dbReference>
<evidence type="ECO:0000313" key="15">
    <source>
        <dbReference type="Proteomes" id="UP001174136"/>
    </source>
</evidence>
<reference evidence="14" key="1">
    <citation type="journal article" date="2023" name="Front. Mar. Sci.">
        <title>A new Merluccius polli reference genome to investigate the effects of global change in West African waters.</title>
        <authorList>
            <person name="Mateo J.L."/>
            <person name="Blanco-Fernandez C."/>
            <person name="Garcia-Vazquez E."/>
            <person name="Machado-Schiaffino G."/>
        </authorList>
    </citation>
    <scope>NUCLEOTIDE SEQUENCE</scope>
    <source>
        <strain evidence="14">C29</strain>
        <tissue evidence="14">Fin</tissue>
    </source>
</reference>
<dbReference type="AlphaFoldDB" id="A0AA47MJY3"/>
<keyword evidence="10" id="KW-0393">Immunoglobulin domain</keyword>
<comment type="caution">
    <text evidence="14">The sequence shown here is derived from an EMBL/GenBank/DDBJ whole genome shotgun (WGS) entry which is preliminary data.</text>
</comment>
<dbReference type="InterPro" id="IPR007110">
    <property type="entry name" value="Ig-like_dom"/>
</dbReference>
<evidence type="ECO:0000313" key="14">
    <source>
        <dbReference type="EMBL" id="KAK0141474.1"/>
    </source>
</evidence>
<feature type="signal peptide" evidence="12">
    <location>
        <begin position="1"/>
        <end position="16"/>
    </location>
</feature>
<dbReference type="InterPro" id="IPR052280">
    <property type="entry name" value="HEPACAM_domain"/>
</dbReference>
<evidence type="ECO:0000256" key="8">
    <source>
        <dbReference type="ARBA" id="ARBA00023180"/>
    </source>
</evidence>
<dbReference type="EMBL" id="JAOPHQ010003824">
    <property type="protein sequence ID" value="KAK0141474.1"/>
    <property type="molecule type" value="Genomic_DNA"/>
</dbReference>